<dbReference type="EMBL" id="BK016090">
    <property type="protein sequence ID" value="DAF94277.1"/>
    <property type="molecule type" value="Genomic_DNA"/>
</dbReference>
<protein>
    <submittedName>
        <fullName evidence="1">Uncharacterized protein</fullName>
    </submittedName>
</protein>
<sequence length="67" mass="7196">MPRGGLKGGESIEILPSSGKPHLCVGGYLAVFPTMAKAEKAAQRTGGQAYRSRATRAYLVRFESIEQ</sequence>
<accession>A0A8S5UHU0</accession>
<proteinExistence type="predicted"/>
<name>A0A8S5UHU0_9CAUD</name>
<dbReference type="EMBL" id="BK016090">
    <property type="protein sequence ID" value="DAF94048.1"/>
    <property type="molecule type" value="Genomic_DNA"/>
</dbReference>
<evidence type="ECO:0000313" key="1">
    <source>
        <dbReference type="EMBL" id="DAF94048.1"/>
    </source>
</evidence>
<reference evidence="1" key="1">
    <citation type="journal article" date="2021" name="Proc. Natl. Acad. Sci. U.S.A.">
        <title>A Catalog of Tens of Thousands of Viruses from Human Metagenomes Reveals Hidden Associations with Chronic Diseases.</title>
        <authorList>
            <person name="Tisza M.J."/>
            <person name="Buck C.B."/>
        </authorList>
    </citation>
    <scope>NUCLEOTIDE SEQUENCE</scope>
    <source>
        <strain evidence="1">Ctu2j3</strain>
    </source>
</reference>
<organism evidence="1">
    <name type="scientific">Myoviridae sp. ctu2j3</name>
    <dbReference type="NCBI Taxonomy" id="2825197"/>
    <lineage>
        <taxon>Viruses</taxon>
        <taxon>Duplodnaviria</taxon>
        <taxon>Heunggongvirae</taxon>
        <taxon>Uroviricota</taxon>
        <taxon>Caudoviricetes</taxon>
    </lineage>
</organism>